<comment type="caution">
    <text evidence="2">The sequence shown here is derived from an EMBL/GenBank/DDBJ whole genome shotgun (WGS) entry which is preliminary data.</text>
</comment>
<evidence type="ECO:0000313" key="2">
    <source>
        <dbReference type="EMBL" id="CAE7573397.1"/>
    </source>
</evidence>
<evidence type="ECO:0000313" key="3">
    <source>
        <dbReference type="Proteomes" id="UP000649617"/>
    </source>
</evidence>
<dbReference type="InterPro" id="IPR014893">
    <property type="entry name" value="Ku_PK_bind"/>
</dbReference>
<dbReference type="Gene3D" id="1.25.40.240">
    <property type="entry name" value="Ku, C-terminal domain"/>
    <property type="match status" value="1"/>
</dbReference>
<reference evidence="2" key="1">
    <citation type="submission" date="2021-02" db="EMBL/GenBank/DDBJ databases">
        <authorList>
            <person name="Dougan E. K."/>
            <person name="Rhodes N."/>
            <person name="Thang M."/>
            <person name="Chan C."/>
        </authorList>
    </citation>
    <scope>NUCLEOTIDE SEQUENCE</scope>
</reference>
<sequence length="69" mass="7218">FLRRVRLRMTKRLGLLWDRIVKDGGLGLITDAEVVTSTVTAADAKAFLEGTDLATTSAAGASATATAQP</sequence>
<protein>
    <submittedName>
        <fullName evidence="2">Ku80 protein</fullName>
    </submittedName>
</protein>
<proteinExistence type="predicted"/>
<feature type="domain" description="Ku C-terminal" evidence="1">
    <location>
        <begin position="1"/>
        <end position="48"/>
    </location>
</feature>
<organism evidence="2 3">
    <name type="scientific">Symbiodinium pilosum</name>
    <name type="common">Dinoflagellate</name>
    <dbReference type="NCBI Taxonomy" id="2952"/>
    <lineage>
        <taxon>Eukaryota</taxon>
        <taxon>Sar</taxon>
        <taxon>Alveolata</taxon>
        <taxon>Dinophyceae</taxon>
        <taxon>Suessiales</taxon>
        <taxon>Symbiodiniaceae</taxon>
        <taxon>Symbiodinium</taxon>
    </lineage>
</organism>
<gene>
    <name evidence="2" type="primary">ku80</name>
    <name evidence="2" type="ORF">SPIL2461_LOCUS15447</name>
</gene>
<dbReference type="OrthoDB" id="421406at2759"/>
<feature type="non-terminal residue" evidence="2">
    <location>
        <position position="1"/>
    </location>
</feature>
<dbReference type="Proteomes" id="UP000649617">
    <property type="component" value="Unassembled WGS sequence"/>
</dbReference>
<evidence type="ECO:0000259" key="1">
    <source>
        <dbReference type="Pfam" id="PF08785"/>
    </source>
</evidence>
<feature type="non-terminal residue" evidence="2">
    <location>
        <position position="69"/>
    </location>
</feature>
<dbReference type="Pfam" id="PF08785">
    <property type="entry name" value="Ku_PK_bind"/>
    <property type="match status" value="1"/>
</dbReference>
<accession>A0A812UG53</accession>
<dbReference type="SUPFAM" id="SSF101420">
    <property type="entry name" value="C-terminal domain of Ku80"/>
    <property type="match status" value="1"/>
</dbReference>
<name>A0A812UG53_SYMPI</name>
<keyword evidence="3" id="KW-1185">Reference proteome</keyword>
<dbReference type="InterPro" id="IPR036494">
    <property type="entry name" value="Ku_C_sf"/>
</dbReference>
<dbReference type="EMBL" id="CAJNIZ010037836">
    <property type="protein sequence ID" value="CAE7573397.1"/>
    <property type="molecule type" value="Genomic_DNA"/>
</dbReference>
<dbReference type="AlphaFoldDB" id="A0A812UG53"/>